<feature type="compositionally biased region" description="Basic and acidic residues" evidence="1">
    <location>
        <begin position="223"/>
        <end position="234"/>
    </location>
</feature>
<feature type="compositionally biased region" description="Basic and acidic residues" evidence="1">
    <location>
        <begin position="356"/>
        <end position="365"/>
    </location>
</feature>
<dbReference type="STRING" id="230819.A0A5C3KRK8"/>
<feature type="region of interest" description="Disordered" evidence="1">
    <location>
        <begin position="498"/>
        <end position="540"/>
    </location>
</feature>
<evidence type="ECO:0000256" key="1">
    <source>
        <dbReference type="SAM" id="MobiDB-lite"/>
    </source>
</evidence>
<feature type="compositionally biased region" description="Low complexity" evidence="1">
    <location>
        <begin position="182"/>
        <end position="191"/>
    </location>
</feature>
<protein>
    <recommendedName>
        <fullName evidence="2">PAS domain-containing protein</fullName>
    </recommendedName>
</protein>
<evidence type="ECO:0000313" key="4">
    <source>
        <dbReference type="Proteomes" id="UP000307440"/>
    </source>
</evidence>
<feature type="region of interest" description="Disordered" evidence="1">
    <location>
        <begin position="158"/>
        <end position="403"/>
    </location>
</feature>
<proteinExistence type="predicted"/>
<dbReference type="InterPro" id="IPR000014">
    <property type="entry name" value="PAS"/>
</dbReference>
<dbReference type="Pfam" id="PF08447">
    <property type="entry name" value="PAS_3"/>
    <property type="match status" value="1"/>
</dbReference>
<dbReference type="AlphaFoldDB" id="A0A5C3KRK8"/>
<feature type="compositionally biased region" description="Basic and acidic residues" evidence="1">
    <location>
        <begin position="287"/>
        <end position="297"/>
    </location>
</feature>
<dbReference type="SMART" id="SM00091">
    <property type="entry name" value="PAS"/>
    <property type="match status" value="1"/>
</dbReference>
<feature type="compositionally biased region" description="Basic residues" evidence="1">
    <location>
        <begin position="507"/>
        <end position="525"/>
    </location>
</feature>
<dbReference type="EMBL" id="ML210226">
    <property type="protein sequence ID" value="TFK23066.1"/>
    <property type="molecule type" value="Genomic_DNA"/>
</dbReference>
<feature type="domain" description="PAS" evidence="2">
    <location>
        <begin position="33"/>
        <end position="88"/>
    </location>
</feature>
<name>A0A5C3KRK8_COPMA</name>
<dbReference type="InterPro" id="IPR013655">
    <property type="entry name" value="PAS_fold_3"/>
</dbReference>
<evidence type="ECO:0000259" key="2">
    <source>
        <dbReference type="PROSITE" id="PS50112"/>
    </source>
</evidence>
<dbReference type="SUPFAM" id="SSF55785">
    <property type="entry name" value="PYP-like sensor domain (PAS domain)"/>
    <property type="match status" value="1"/>
</dbReference>
<evidence type="ECO:0000313" key="3">
    <source>
        <dbReference type="EMBL" id="TFK23066.1"/>
    </source>
</evidence>
<organism evidence="3 4">
    <name type="scientific">Coprinopsis marcescibilis</name>
    <name type="common">Agaric fungus</name>
    <name type="synonym">Psathyrella marcescibilis</name>
    <dbReference type="NCBI Taxonomy" id="230819"/>
    <lineage>
        <taxon>Eukaryota</taxon>
        <taxon>Fungi</taxon>
        <taxon>Dikarya</taxon>
        <taxon>Basidiomycota</taxon>
        <taxon>Agaricomycotina</taxon>
        <taxon>Agaricomycetes</taxon>
        <taxon>Agaricomycetidae</taxon>
        <taxon>Agaricales</taxon>
        <taxon>Agaricineae</taxon>
        <taxon>Psathyrellaceae</taxon>
        <taxon>Coprinopsis</taxon>
    </lineage>
</organism>
<accession>A0A5C3KRK8</accession>
<dbReference type="OrthoDB" id="411251at2759"/>
<reference evidence="3 4" key="1">
    <citation type="journal article" date="2019" name="Nat. Ecol. Evol.">
        <title>Megaphylogeny resolves global patterns of mushroom evolution.</title>
        <authorList>
            <person name="Varga T."/>
            <person name="Krizsan K."/>
            <person name="Foldi C."/>
            <person name="Dima B."/>
            <person name="Sanchez-Garcia M."/>
            <person name="Sanchez-Ramirez S."/>
            <person name="Szollosi G.J."/>
            <person name="Szarkandi J.G."/>
            <person name="Papp V."/>
            <person name="Albert L."/>
            <person name="Andreopoulos W."/>
            <person name="Angelini C."/>
            <person name="Antonin V."/>
            <person name="Barry K.W."/>
            <person name="Bougher N.L."/>
            <person name="Buchanan P."/>
            <person name="Buyck B."/>
            <person name="Bense V."/>
            <person name="Catcheside P."/>
            <person name="Chovatia M."/>
            <person name="Cooper J."/>
            <person name="Damon W."/>
            <person name="Desjardin D."/>
            <person name="Finy P."/>
            <person name="Geml J."/>
            <person name="Haridas S."/>
            <person name="Hughes K."/>
            <person name="Justo A."/>
            <person name="Karasinski D."/>
            <person name="Kautmanova I."/>
            <person name="Kiss B."/>
            <person name="Kocsube S."/>
            <person name="Kotiranta H."/>
            <person name="LaButti K.M."/>
            <person name="Lechner B.E."/>
            <person name="Liimatainen K."/>
            <person name="Lipzen A."/>
            <person name="Lukacs Z."/>
            <person name="Mihaltcheva S."/>
            <person name="Morgado L.N."/>
            <person name="Niskanen T."/>
            <person name="Noordeloos M.E."/>
            <person name="Ohm R.A."/>
            <person name="Ortiz-Santana B."/>
            <person name="Ovrebo C."/>
            <person name="Racz N."/>
            <person name="Riley R."/>
            <person name="Savchenko A."/>
            <person name="Shiryaev A."/>
            <person name="Soop K."/>
            <person name="Spirin V."/>
            <person name="Szebenyi C."/>
            <person name="Tomsovsky M."/>
            <person name="Tulloss R.E."/>
            <person name="Uehling J."/>
            <person name="Grigoriev I.V."/>
            <person name="Vagvolgyi C."/>
            <person name="Papp T."/>
            <person name="Martin F.M."/>
            <person name="Miettinen O."/>
            <person name="Hibbett D.S."/>
            <person name="Nagy L.G."/>
        </authorList>
    </citation>
    <scope>NUCLEOTIDE SEQUENCE [LARGE SCALE GENOMIC DNA]</scope>
    <source>
        <strain evidence="3 4">CBS 121175</strain>
    </source>
</reference>
<dbReference type="CDD" id="cd00130">
    <property type="entry name" value="PAS"/>
    <property type="match status" value="1"/>
</dbReference>
<dbReference type="NCBIfam" id="TIGR00229">
    <property type="entry name" value="sensory_box"/>
    <property type="match status" value="1"/>
</dbReference>
<sequence length="576" mass="63936">MSWSNTGNHPGNLLNFPPSSSSKDTPCVSFIGIVDFSQEARWLYMTDSVADLLGFEPKELIGRPSLELVHPDEFPRVRQLHYDTIQQDKAAVLVYLRLRHKDPYKGYVLCGISRTVVHNVLVGSVSFASPGAKALHNASTAQEITVISKGAHNFEFRRWHDPSPIPSSPTLAPAKDLPPSPSSSVDSSWSSPSPPPVHLPPPVTSSSRHHDGGYRNGHNSYSNDRRSPEHHVYVERSPSPITGRPRPMRRQSNSTAQTNVGRTPVITNREPYSPPPSRSPPRSPLYHARDRDSDRSTSGRGSHSPSRSRSASPIGLPPTPISDTDRSSSYIRGRSGSSSDSYDTHRNGQRGTGSYHRQDYRDHRSNGNGNGHGHDRGQRYAPQPPPRPQRPPSPTPRPSTPVITFPHLPSKSFRTAFILDRFSLNCTILYCSNDLLVQSTHAIGRSFFDFVTQKDEGIVKSWIECVKGWGVNERGQPSDGGFGFGRFGLLVGGRESIARLPEPPTPSRHRQGSMTSRHHHSRHNRYGATGPRTDRERERDAAYASYQRELGEQFPVDAIFSAHSDGLMVILRRAQN</sequence>
<feature type="region of interest" description="Disordered" evidence="1">
    <location>
        <begin position="1"/>
        <end position="22"/>
    </location>
</feature>
<feature type="compositionally biased region" description="Low complexity" evidence="1">
    <location>
        <begin position="327"/>
        <end position="341"/>
    </location>
</feature>
<dbReference type="Gene3D" id="3.30.450.20">
    <property type="entry name" value="PAS domain"/>
    <property type="match status" value="1"/>
</dbReference>
<feature type="compositionally biased region" description="Low complexity" evidence="1">
    <location>
        <begin position="298"/>
        <end position="313"/>
    </location>
</feature>
<keyword evidence="4" id="KW-1185">Reference proteome</keyword>
<feature type="compositionally biased region" description="Pro residues" evidence="1">
    <location>
        <begin position="382"/>
        <end position="399"/>
    </location>
</feature>
<gene>
    <name evidence="3" type="ORF">FA15DRAFT_491977</name>
</gene>
<dbReference type="PROSITE" id="PS50112">
    <property type="entry name" value="PAS"/>
    <property type="match status" value="1"/>
</dbReference>
<dbReference type="Proteomes" id="UP000307440">
    <property type="component" value="Unassembled WGS sequence"/>
</dbReference>
<dbReference type="InterPro" id="IPR035965">
    <property type="entry name" value="PAS-like_dom_sf"/>
</dbReference>
<feature type="compositionally biased region" description="Pro residues" evidence="1">
    <location>
        <begin position="192"/>
        <end position="203"/>
    </location>
</feature>
<feature type="compositionally biased region" description="Pro residues" evidence="1">
    <location>
        <begin position="272"/>
        <end position="283"/>
    </location>
</feature>
<feature type="compositionally biased region" description="Polar residues" evidence="1">
    <location>
        <begin position="250"/>
        <end position="261"/>
    </location>
</feature>